<dbReference type="InterPro" id="IPR026906">
    <property type="entry name" value="LRR_5"/>
</dbReference>
<organism evidence="2">
    <name type="scientific">bioreactor metagenome</name>
    <dbReference type="NCBI Taxonomy" id="1076179"/>
    <lineage>
        <taxon>unclassified sequences</taxon>
        <taxon>metagenomes</taxon>
        <taxon>ecological metagenomes</taxon>
    </lineage>
</organism>
<keyword evidence="1" id="KW-0472">Membrane</keyword>
<reference evidence="2" key="1">
    <citation type="submission" date="2019-08" db="EMBL/GenBank/DDBJ databases">
        <authorList>
            <person name="Kucharzyk K."/>
            <person name="Murdoch R.W."/>
            <person name="Higgins S."/>
            <person name="Loffler F."/>
        </authorList>
    </citation>
    <scope>NUCLEOTIDE SEQUENCE</scope>
</reference>
<keyword evidence="1" id="KW-0812">Transmembrane</keyword>
<feature type="transmembrane region" description="Helical" evidence="1">
    <location>
        <begin position="409"/>
        <end position="427"/>
    </location>
</feature>
<evidence type="ECO:0000313" key="2">
    <source>
        <dbReference type="EMBL" id="MPM52161.1"/>
    </source>
</evidence>
<keyword evidence="1" id="KW-1133">Transmembrane helix</keyword>
<protein>
    <recommendedName>
        <fullName evidence="3">Leucine-rich repeat domain-containing protein</fullName>
    </recommendedName>
</protein>
<dbReference type="PANTHER" id="PTHR45661:SF3">
    <property type="entry name" value="IG-LIKE DOMAIN-CONTAINING PROTEIN"/>
    <property type="match status" value="1"/>
</dbReference>
<evidence type="ECO:0000256" key="1">
    <source>
        <dbReference type="SAM" id="Phobius"/>
    </source>
</evidence>
<dbReference type="Gene3D" id="3.80.10.10">
    <property type="entry name" value="Ribonuclease Inhibitor"/>
    <property type="match status" value="2"/>
</dbReference>
<dbReference type="EMBL" id="VSSQ01013736">
    <property type="protein sequence ID" value="MPM52161.1"/>
    <property type="molecule type" value="Genomic_DNA"/>
</dbReference>
<sequence length="447" mass="49748">MYGEPYYELDFVNYKLNYTNELHVLEIEVEDGNHVFKVVDGMLINMETNELVLAEMGVKNVVIPNGVRTITREAFYKSNVTSVEFPQTLESIKPYSFAKCESLTRIILPNSLDDLQRGAFLECCNLKDVILPKYLQTIAGSSFAYTAIEKIEIPSSVTVIGSNAFLECDALKQVELPEGLKEIHGGAFGGCEQLSQIELPDGLEYIGEVAFCFCDSLKVIILPESLKQVGKHAYASCELSILRIPEQLSFVDWEYQEGTAKANSYSRRDKTFDLNSVDTVVIAGNDYDFRYPAITDAKNVYFLSTPPEDVGQILDKDSVGNIYCSDEFEHQWTRSSVASWVRQKLTILPAAEINALVEEAVNATPEPIATPRPTPSPLPTETPWPTPIITLVATPKEEAPAENKPIDPILFVFAGVIAVVVVGIVVVSQKTKRAGLKQHRQKTRKLR</sequence>
<comment type="caution">
    <text evidence="2">The sequence shown here is derived from an EMBL/GenBank/DDBJ whole genome shotgun (WGS) entry which is preliminary data.</text>
</comment>
<dbReference type="SUPFAM" id="SSF52058">
    <property type="entry name" value="L domain-like"/>
    <property type="match status" value="1"/>
</dbReference>
<dbReference type="AlphaFoldDB" id="A0A645AIP6"/>
<evidence type="ECO:0008006" key="3">
    <source>
        <dbReference type="Google" id="ProtNLM"/>
    </source>
</evidence>
<proteinExistence type="predicted"/>
<dbReference type="PANTHER" id="PTHR45661">
    <property type="entry name" value="SURFACE ANTIGEN"/>
    <property type="match status" value="1"/>
</dbReference>
<dbReference type="InterPro" id="IPR032675">
    <property type="entry name" value="LRR_dom_sf"/>
</dbReference>
<accession>A0A645AIP6</accession>
<name>A0A645AIP6_9ZZZZ</name>
<gene>
    <name evidence="2" type="ORF">SDC9_98917</name>
</gene>
<dbReference type="InterPro" id="IPR053139">
    <property type="entry name" value="Surface_bspA-like"/>
</dbReference>
<dbReference type="Pfam" id="PF13306">
    <property type="entry name" value="LRR_5"/>
    <property type="match status" value="1"/>
</dbReference>